<dbReference type="InterPro" id="IPR011990">
    <property type="entry name" value="TPR-like_helical_dom_sf"/>
</dbReference>
<evidence type="ECO:0000256" key="1">
    <source>
        <dbReference type="ARBA" id="ARBA00022729"/>
    </source>
</evidence>
<evidence type="ECO:0000313" key="8">
    <source>
        <dbReference type="Proteomes" id="UP000297872"/>
    </source>
</evidence>
<dbReference type="InterPro" id="IPR019734">
    <property type="entry name" value="TPR_rpt"/>
</dbReference>
<dbReference type="NCBIfam" id="TIGR03302">
    <property type="entry name" value="OM_YfiO"/>
    <property type="match status" value="1"/>
</dbReference>
<keyword evidence="2" id="KW-0472">Membrane</keyword>
<evidence type="ECO:0000256" key="2">
    <source>
        <dbReference type="ARBA" id="ARBA00023136"/>
    </source>
</evidence>
<keyword evidence="3" id="KW-0998">Cell outer membrane</keyword>
<gene>
    <name evidence="7" type="primary">bamD</name>
    <name evidence="7" type="ORF">EXN75_03375</name>
</gene>
<dbReference type="Gene3D" id="1.25.40.10">
    <property type="entry name" value="Tetratricopeptide repeat domain"/>
    <property type="match status" value="1"/>
</dbReference>
<evidence type="ECO:0000256" key="5">
    <source>
        <dbReference type="SAM" id="SignalP"/>
    </source>
</evidence>
<proteinExistence type="predicted"/>
<dbReference type="EMBL" id="SGVY01000006">
    <property type="protein sequence ID" value="TFH83348.1"/>
    <property type="molecule type" value="Genomic_DNA"/>
</dbReference>
<name>A0A4Y8VSR3_9BACT</name>
<keyword evidence="8" id="KW-1185">Reference proteome</keyword>
<dbReference type="SUPFAM" id="SSF48452">
    <property type="entry name" value="TPR-like"/>
    <property type="match status" value="1"/>
</dbReference>
<evidence type="ECO:0000256" key="3">
    <source>
        <dbReference type="ARBA" id="ARBA00023237"/>
    </source>
</evidence>
<dbReference type="RefSeq" id="WP_022109792.1">
    <property type="nucleotide sequence ID" value="NZ_DAWCZC010000027.1"/>
</dbReference>
<dbReference type="PROSITE" id="PS51257">
    <property type="entry name" value="PROKAR_LIPOPROTEIN"/>
    <property type="match status" value="1"/>
</dbReference>
<comment type="caution">
    <text evidence="7">The sequence shown here is derived from an EMBL/GenBank/DDBJ whole genome shotgun (WGS) entry which is preliminary data.</text>
</comment>
<organism evidence="7 8">
    <name type="scientific">Segatella hominis</name>
    <dbReference type="NCBI Taxonomy" id="2518605"/>
    <lineage>
        <taxon>Bacteria</taxon>
        <taxon>Pseudomonadati</taxon>
        <taxon>Bacteroidota</taxon>
        <taxon>Bacteroidia</taxon>
        <taxon>Bacteroidales</taxon>
        <taxon>Prevotellaceae</taxon>
        <taxon>Segatella</taxon>
    </lineage>
</organism>
<reference evidence="7 8" key="1">
    <citation type="submission" date="2019-02" db="EMBL/GenBank/DDBJ databases">
        <title>Draft Genome Sequence of the Prevotella sp. BCRC 81118, Isolated from Human Feces.</title>
        <authorList>
            <person name="Huang C.-H."/>
        </authorList>
    </citation>
    <scope>NUCLEOTIDE SEQUENCE [LARGE SCALE GENOMIC DNA]</scope>
    <source>
        <strain evidence="7 8">BCRC 81118</strain>
    </source>
</reference>
<feature type="signal peptide" evidence="5">
    <location>
        <begin position="1"/>
        <end position="21"/>
    </location>
</feature>
<feature type="domain" description="Outer membrane lipoprotein BamD-like" evidence="6">
    <location>
        <begin position="34"/>
        <end position="180"/>
    </location>
</feature>
<dbReference type="GeneID" id="302994337"/>
<keyword evidence="4" id="KW-0802">TPR repeat</keyword>
<dbReference type="Proteomes" id="UP000297872">
    <property type="component" value="Unassembled WGS sequence"/>
</dbReference>
<evidence type="ECO:0000256" key="4">
    <source>
        <dbReference type="PROSITE-ProRule" id="PRU00339"/>
    </source>
</evidence>
<keyword evidence="1 5" id="KW-0732">Signal</keyword>
<feature type="repeat" description="TPR" evidence="4">
    <location>
        <begin position="68"/>
        <end position="101"/>
    </location>
</feature>
<evidence type="ECO:0000259" key="6">
    <source>
        <dbReference type="Pfam" id="PF13525"/>
    </source>
</evidence>
<dbReference type="OrthoDB" id="9770761at2"/>
<accession>A0A4Y8VSR3</accession>
<dbReference type="PROSITE" id="PS50005">
    <property type="entry name" value="TPR"/>
    <property type="match status" value="1"/>
</dbReference>
<dbReference type="AlphaFoldDB" id="A0A4Y8VSR3"/>
<feature type="chain" id="PRO_5021431951" evidence="5">
    <location>
        <begin position="22"/>
        <end position="290"/>
    </location>
</feature>
<dbReference type="Pfam" id="PF13525">
    <property type="entry name" value="YfiO"/>
    <property type="match status" value="1"/>
</dbReference>
<sequence length="290" mass="33359">MKKTILISACFALLMSSCANQFNQVYKSQDYNLKYEYAKQYFASGKYSRAATLLNDLITIKKGSTEAEESLYMLAMCEFEMKDYETAAEYFRKYVSSYPKGIYAEQAKFFVGESLYMNAPEPRLDQSTTITAISAFQEYLDVYPDARLKNLATSRLFALQDLLVEKEYKNAKLYYDLGSYFGNCLGEGNNYQACIVTAQNALKDYPYSNKREAFATLIMKGKYELAKMSVEEKQLERYQDAEDECYGFINEYPDSKERANAEKMIAKCKEFEKEHPEDALEKLSSGNSNQ</sequence>
<protein>
    <submittedName>
        <fullName evidence="7">Outer membrane protein assembly factor BamD</fullName>
    </submittedName>
</protein>
<dbReference type="InterPro" id="IPR017689">
    <property type="entry name" value="BamD"/>
</dbReference>
<dbReference type="InterPro" id="IPR039565">
    <property type="entry name" value="BamD-like"/>
</dbReference>
<evidence type="ECO:0000313" key="7">
    <source>
        <dbReference type="EMBL" id="TFH83348.1"/>
    </source>
</evidence>